<dbReference type="SMART" id="SM01119">
    <property type="entry name" value="D-ser_dehydrat"/>
    <property type="match status" value="1"/>
</dbReference>
<evidence type="ECO:0000256" key="7">
    <source>
        <dbReference type="ARBA" id="ARBA00022898"/>
    </source>
</evidence>
<reference evidence="15 16" key="1">
    <citation type="journal article" date="2011" name="Proc. Natl. Acad. Sci. U.S.A.">
        <title>Evolutionary erosion of yeast sex chromosomes by mating-type switching accidents.</title>
        <authorList>
            <person name="Gordon J.L."/>
            <person name="Armisen D."/>
            <person name="Proux-Wera E."/>
            <person name="Oheigeartaigh S.S."/>
            <person name="Byrne K.P."/>
            <person name="Wolfe K.H."/>
        </authorList>
    </citation>
    <scope>NUCLEOTIDE SEQUENCE [LARGE SCALE GENOMIC DNA]</scope>
    <source>
        <strain evidence="16">ATCC 10597 / BCRC 20456 / CBS 421 / NBRC 0211 / NRRL Y-12639</strain>
    </source>
</reference>
<keyword evidence="5" id="KW-0479">Metal-binding</keyword>
<comment type="function">
    <text evidence="10">Catalyzes the conversion of D-serine to pyruvate and ammonia. May play a role in D-serine detoxification.</text>
</comment>
<dbReference type="OMA" id="WPRFYGW"/>
<evidence type="ECO:0000256" key="8">
    <source>
        <dbReference type="ARBA" id="ARBA00023239"/>
    </source>
</evidence>
<dbReference type="EC" id="4.3.1.18" evidence="11"/>
<dbReference type="AlphaFoldDB" id="G0W697"/>
<comment type="similarity">
    <text evidence="3">Belongs to the DSD1 family.</text>
</comment>
<dbReference type="Proteomes" id="UP000000689">
    <property type="component" value="Chromosome 2"/>
</dbReference>
<evidence type="ECO:0000256" key="6">
    <source>
        <dbReference type="ARBA" id="ARBA00022833"/>
    </source>
</evidence>
<evidence type="ECO:0000313" key="15">
    <source>
        <dbReference type="EMBL" id="CCD23308.1"/>
    </source>
</evidence>
<protein>
    <recommendedName>
        <fullName evidence="12">D-serine dehydratase</fullName>
        <ecNumber evidence="11">4.3.1.18</ecNumber>
    </recommendedName>
    <alternativeName>
        <fullName evidence="13">D-serine deaminase</fullName>
    </alternativeName>
</protein>
<comment type="cofactor">
    <cofactor evidence="1">
        <name>pyridoxal 5'-phosphate</name>
        <dbReference type="ChEBI" id="CHEBI:597326"/>
    </cofactor>
</comment>
<evidence type="ECO:0000256" key="1">
    <source>
        <dbReference type="ARBA" id="ARBA00001933"/>
    </source>
</evidence>
<dbReference type="Gene3D" id="3.20.20.10">
    <property type="entry name" value="Alanine racemase"/>
    <property type="match status" value="1"/>
</dbReference>
<dbReference type="InterPro" id="IPR051466">
    <property type="entry name" value="D-amino_acid_metab_enzyme"/>
</dbReference>
<dbReference type="SUPFAM" id="SSF51419">
    <property type="entry name" value="PLP-binding barrel"/>
    <property type="match status" value="1"/>
</dbReference>
<comment type="cofactor">
    <cofactor evidence="2">
        <name>Zn(2+)</name>
        <dbReference type="ChEBI" id="CHEBI:29105"/>
    </cofactor>
</comment>
<accession>G0W697</accession>
<dbReference type="InterPro" id="IPR042208">
    <property type="entry name" value="D-ser_dehydrat-like_sf"/>
</dbReference>
<dbReference type="GO" id="GO:0046872">
    <property type="term" value="F:metal ion binding"/>
    <property type="evidence" value="ECO:0007669"/>
    <property type="project" value="UniProtKB-KW"/>
</dbReference>
<dbReference type="GO" id="GO:0036088">
    <property type="term" value="P:D-serine catabolic process"/>
    <property type="evidence" value="ECO:0007669"/>
    <property type="project" value="TreeGrafter"/>
</dbReference>
<dbReference type="OrthoDB" id="20198at2759"/>
<gene>
    <name evidence="15" type="primary">NDAI0B02730</name>
    <name evidence="15" type="ordered locus">NDAI_0B02730</name>
</gene>
<evidence type="ECO:0000256" key="13">
    <source>
        <dbReference type="ARBA" id="ARBA00075219"/>
    </source>
</evidence>
<feature type="domain" description="D-serine dehydratase-like" evidence="14">
    <location>
        <begin position="306"/>
        <end position="413"/>
    </location>
</feature>
<dbReference type="Gene3D" id="2.40.37.20">
    <property type="entry name" value="D-serine dehydratase-like domain"/>
    <property type="match status" value="1"/>
</dbReference>
<dbReference type="RefSeq" id="XP_003668551.1">
    <property type="nucleotide sequence ID" value="XM_003668503.1"/>
</dbReference>
<dbReference type="InterPro" id="IPR029066">
    <property type="entry name" value="PLP-binding_barrel"/>
</dbReference>
<keyword evidence="8" id="KW-0456">Lyase</keyword>
<evidence type="ECO:0000256" key="12">
    <source>
        <dbReference type="ARBA" id="ARBA00069616"/>
    </source>
</evidence>
<dbReference type="KEGG" id="ndi:NDAI_0B02730"/>
<evidence type="ECO:0000259" key="14">
    <source>
        <dbReference type="SMART" id="SM01119"/>
    </source>
</evidence>
<dbReference type="InterPro" id="IPR026956">
    <property type="entry name" value="D-ser_dehydrat-like_dom"/>
</dbReference>
<sequence length="428" mass="47946">MTDLLSKYKGTTIDNLPTPCFVINEKKFKSNCRNMLNSIHKLEDNVGKHISFRAHVKTHKTAQGTFKQLGHGVASSKGSNSILVSTIKEAKGILDYQEVMNLDYVKDIAFSLPACVPSYIRELSHLSKRVNYLRVFVDNIEHLENLRRFGPPSSNSKWSIFVKIDMGTHRAGIPTDNKDFLNLLKRLFSPDIQKIANCYGFYAHCGHSYSARSVKEAANFLKEEIVAVNTAAKIALSIEPGLEPSGLVLSVGATPTSNSLQILEDGALIEYIKEELISALEIHCGNYCLYDLQQVSTKCVELDDIAGTVLGTVVSSYESRMEILTDTGVMSLTRETSAYKGFGLCRDLSSIMQDTRPNIEWYVDRVSQEHGILKKYDAKGEQQELLPLGSKVAILPQHACIVMGQFDFYFILDEQNQVVDVWTPFQKW</sequence>
<comment type="catalytic activity">
    <reaction evidence="9">
        <text>D-serine = pyruvate + NH4(+)</text>
        <dbReference type="Rhea" id="RHEA:13977"/>
        <dbReference type="ChEBI" id="CHEBI:15361"/>
        <dbReference type="ChEBI" id="CHEBI:28938"/>
        <dbReference type="ChEBI" id="CHEBI:35247"/>
        <dbReference type="EC" id="4.3.1.18"/>
    </reaction>
    <physiologicalReaction direction="left-to-right" evidence="9">
        <dbReference type="Rhea" id="RHEA:13978"/>
    </physiologicalReaction>
</comment>
<evidence type="ECO:0000256" key="11">
    <source>
        <dbReference type="ARBA" id="ARBA00066349"/>
    </source>
</evidence>
<keyword evidence="16" id="KW-1185">Reference proteome</keyword>
<dbReference type="STRING" id="1071378.G0W697"/>
<evidence type="ECO:0000313" key="16">
    <source>
        <dbReference type="Proteomes" id="UP000000689"/>
    </source>
</evidence>
<keyword evidence="4" id="KW-0216">Detoxification</keyword>
<keyword evidence="7" id="KW-0663">Pyridoxal phosphate</keyword>
<evidence type="ECO:0000256" key="4">
    <source>
        <dbReference type="ARBA" id="ARBA00022575"/>
    </source>
</evidence>
<evidence type="ECO:0000256" key="5">
    <source>
        <dbReference type="ARBA" id="ARBA00022723"/>
    </source>
</evidence>
<name>G0W697_NAUDC</name>
<dbReference type="FunFam" id="3.20.20.10:FF:000016">
    <property type="entry name" value="D-serine dehydratase"/>
    <property type="match status" value="1"/>
</dbReference>
<dbReference type="Pfam" id="PF14031">
    <property type="entry name" value="D-ser_dehydrat"/>
    <property type="match status" value="1"/>
</dbReference>
<dbReference type="PANTHER" id="PTHR28004:SF2">
    <property type="entry name" value="D-SERINE DEHYDRATASE"/>
    <property type="match status" value="1"/>
</dbReference>
<organism evidence="15 16">
    <name type="scientific">Naumovozyma dairenensis (strain ATCC 10597 / BCRC 20456 / CBS 421 / NBRC 0211 / NRRL Y-12639)</name>
    <name type="common">Saccharomyces dairenensis</name>
    <dbReference type="NCBI Taxonomy" id="1071378"/>
    <lineage>
        <taxon>Eukaryota</taxon>
        <taxon>Fungi</taxon>
        <taxon>Dikarya</taxon>
        <taxon>Ascomycota</taxon>
        <taxon>Saccharomycotina</taxon>
        <taxon>Saccharomycetes</taxon>
        <taxon>Saccharomycetales</taxon>
        <taxon>Saccharomycetaceae</taxon>
        <taxon>Naumovozyma</taxon>
    </lineage>
</organism>
<proteinExistence type="inferred from homology"/>
<dbReference type="EMBL" id="HE580268">
    <property type="protein sequence ID" value="CCD23308.1"/>
    <property type="molecule type" value="Genomic_DNA"/>
</dbReference>
<evidence type="ECO:0000256" key="2">
    <source>
        <dbReference type="ARBA" id="ARBA00001947"/>
    </source>
</evidence>
<evidence type="ECO:0000256" key="3">
    <source>
        <dbReference type="ARBA" id="ARBA00005323"/>
    </source>
</evidence>
<dbReference type="GeneID" id="11497670"/>
<dbReference type="PANTHER" id="PTHR28004">
    <property type="entry name" value="ZGC:162816-RELATED"/>
    <property type="match status" value="1"/>
</dbReference>
<keyword evidence="6" id="KW-0862">Zinc</keyword>
<dbReference type="Pfam" id="PF01168">
    <property type="entry name" value="Ala_racemase_N"/>
    <property type="match status" value="1"/>
</dbReference>
<dbReference type="InterPro" id="IPR001608">
    <property type="entry name" value="Ala_racemase_N"/>
</dbReference>
<evidence type="ECO:0000256" key="10">
    <source>
        <dbReference type="ARBA" id="ARBA00055764"/>
    </source>
</evidence>
<evidence type="ECO:0000256" key="9">
    <source>
        <dbReference type="ARBA" id="ARBA00051198"/>
    </source>
</evidence>
<dbReference type="GO" id="GO:0009636">
    <property type="term" value="P:response to toxic substance"/>
    <property type="evidence" value="ECO:0007669"/>
    <property type="project" value="UniProtKB-KW"/>
</dbReference>
<dbReference type="GO" id="GO:0008721">
    <property type="term" value="F:D-serine ammonia-lyase activity"/>
    <property type="evidence" value="ECO:0007669"/>
    <property type="project" value="UniProtKB-EC"/>
</dbReference>
<dbReference type="eggNOG" id="ENOG502QRZ0">
    <property type="taxonomic scope" value="Eukaryota"/>
</dbReference>
<dbReference type="HOGENOM" id="CLU_031639_0_0_1"/>